<dbReference type="EMBL" id="BAABCR010000014">
    <property type="protein sequence ID" value="GAA4030012.1"/>
    <property type="molecule type" value="Genomic_DNA"/>
</dbReference>
<evidence type="ECO:0000259" key="1">
    <source>
        <dbReference type="Pfam" id="PF00534"/>
    </source>
</evidence>
<feature type="domain" description="Glycosyl transferase family 1" evidence="1">
    <location>
        <begin position="191"/>
        <end position="356"/>
    </location>
</feature>
<evidence type="ECO:0000313" key="4">
    <source>
        <dbReference type="Proteomes" id="UP001500968"/>
    </source>
</evidence>
<accession>A0ABP7TR49</accession>
<gene>
    <name evidence="3" type="ORF">GCM10022386_12350</name>
</gene>
<dbReference type="CDD" id="cd03801">
    <property type="entry name" value="GT4_PimA-like"/>
    <property type="match status" value="1"/>
</dbReference>
<dbReference type="InterPro" id="IPR001296">
    <property type="entry name" value="Glyco_trans_1"/>
</dbReference>
<dbReference type="Pfam" id="PF00534">
    <property type="entry name" value="Glycos_transf_1"/>
    <property type="match status" value="1"/>
</dbReference>
<reference evidence="4" key="1">
    <citation type="journal article" date="2019" name="Int. J. Syst. Evol. Microbiol.">
        <title>The Global Catalogue of Microorganisms (GCM) 10K type strain sequencing project: providing services to taxonomists for standard genome sequencing and annotation.</title>
        <authorList>
            <consortium name="The Broad Institute Genomics Platform"/>
            <consortium name="The Broad Institute Genome Sequencing Center for Infectious Disease"/>
            <person name="Wu L."/>
            <person name="Ma J."/>
        </authorList>
    </citation>
    <scope>NUCLEOTIDE SEQUENCE [LARGE SCALE GENOMIC DNA]</scope>
    <source>
        <strain evidence="4">JCM 17064</strain>
    </source>
</reference>
<dbReference type="Pfam" id="PF13439">
    <property type="entry name" value="Glyco_transf_4"/>
    <property type="match status" value="1"/>
</dbReference>
<dbReference type="PANTHER" id="PTHR45947:SF3">
    <property type="entry name" value="SULFOQUINOVOSYL TRANSFERASE SQD2"/>
    <property type="match status" value="1"/>
</dbReference>
<feature type="domain" description="Glycosyltransferase subfamily 4-like N-terminal" evidence="2">
    <location>
        <begin position="19"/>
        <end position="181"/>
    </location>
</feature>
<dbReference type="SUPFAM" id="SSF53756">
    <property type="entry name" value="UDP-Glycosyltransferase/glycogen phosphorylase"/>
    <property type="match status" value="1"/>
</dbReference>
<sequence>MKIAFLTPEFPHPKMGASGGIGTSIFNLSKGLMSIGHEVVLLVYGQKEDEYFTEEGIHYYRIKNVKLKGFSRVLTQKKIQRKINYLVKTIGIDVVEAPDWTGITAGIRPDCPVVVRLHGSDTYFCHLDNRPVKMITKTRERLALKNADGLLSVSQYTANVTKELFSLNKDFTIIPNGIDLNHFNADLSGTTDQNTILYFGTLIRKKGLLELPLIFNQVYKENQQAKLILIGRDTSDILTGNPSVWSMMQPLFNQKAFQNVSYLGSVSYEDMKEHISRASVCVFPTFAEALPVSWIESMAVQKAVVASNIGWASEIITDGQDGFLVHPHDHQVFAQKIVTLLSNEKLRNQFGEAARKKVEQKFSLQVVAAQSVDYYKQLLPRKA</sequence>
<organism evidence="3 4">
    <name type="scientific">Flavobacterium cheonhonense</name>
    <dbReference type="NCBI Taxonomy" id="706185"/>
    <lineage>
        <taxon>Bacteria</taxon>
        <taxon>Pseudomonadati</taxon>
        <taxon>Bacteroidota</taxon>
        <taxon>Flavobacteriia</taxon>
        <taxon>Flavobacteriales</taxon>
        <taxon>Flavobacteriaceae</taxon>
        <taxon>Flavobacterium</taxon>
    </lineage>
</organism>
<proteinExistence type="predicted"/>
<evidence type="ECO:0000259" key="2">
    <source>
        <dbReference type="Pfam" id="PF13439"/>
    </source>
</evidence>
<evidence type="ECO:0000313" key="3">
    <source>
        <dbReference type="EMBL" id="GAA4030012.1"/>
    </source>
</evidence>
<keyword evidence="4" id="KW-1185">Reference proteome</keyword>
<name>A0ABP7TR49_9FLAO</name>
<dbReference type="PANTHER" id="PTHR45947">
    <property type="entry name" value="SULFOQUINOVOSYL TRANSFERASE SQD2"/>
    <property type="match status" value="1"/>
</dbReference>
<dbReference type="RefSeq" id="WP_324691513.1">
    <property type="nucleotide sequence ID" value="NZ_BAABCR010000014.1"/>
</dbReference>
<dbReference type="InterPro" id="IPR050194">
    <property type="entry name" value="Glycosyltransferase_grp1"/>
</dbReference>
<dbReference type="Gene3D" id="3.40.50.2000">
    <property type="entry name" value="Glycogen Phosphorylase B"/>
    <property type="match status" value="2"/>
</dbReference>
<dbReference type="Proteomes" id="UP001500968">
    <property type="component" value="Unassembled WGS sequence"/>
</dbReference>
<protein>
    <submittedName>
        <fullName evidence="3">Glycosyltransferase family 4 protein</fullName>
    </submittedName>
</protein>
<dbReference type="InterPro" id="IPR028098">
    <property type="entry name" value="Glyco_trans_4-like_N"/>
</dbReference>
<comment type="caution">
    <text evidence="3">The sequence shown here is derived from an EMBL/GenBank/DDBJ whole genome shotgun (WGS) entry which is preliminary data.</text>
</comment>